<reference evidence="2" key="1">
    <citation type="submission" date="2022-08" db="EMBL/GenBank/DDBJ databases">
        <title>Novel Bdellovibrio Species Isolated from Svalbard: Designation Bdellovibrio svalbardensis.</title>
        <authorList>
            <person name="Mitchell R.J."/>
            <person name="Choi S.Y."/>
        </authorList>
    </citation>
    <scope>NUCLEOTIDE SEQUENCE</scope>
    <source>
        <strain evidence="2">PAP01</strain>
    </source>
</reference>
<comment type="caution">
    <text evidence="2">The sequence shown here is derived from an EMBL/GenBank/DDBJ whole genome shotgun (WGS) entry which is preliminary data.</text>
</comment>
<dbReference type="Proteomes" id="UP001152321">
    <property type="component" value="Unassembled WGS sequence"/>
</dbReference>
<dbReference type="EMBL" id="JANRMI010000001">
    <property type="protein sequence ID" value="MDG0815798.1"/>
    <property type="molecule type" value="Genomic_DNA"/>
</dbReference>
<gene>
    <name evidence="2" type="ORF">NWE73_05460</name>
</gene>
<accession>A0ABT6DG22</accession>
<proteinExistence type="predicted"/>
<keyword evidence="1" id="KW-0732">Signal</keyword>
<evidence type="ECO:0000313" key="3">
    <source>
        <dbReference type="Proteomes" id="UP001152321"/>
    </source>
</evidence>
<evidence type="ECO:0000256" key="1">
    <source>
        <dbReference type="SAM" id="SignalP"/>
    </source>
</evidence>
<name>A0ABT6DG22_9BACT</name>
<sequence>MVMLFTFLLSLNVLAGEPDNFSARHEGKAPVVNAEINKVVNMVLDYALEDFSSAAKPSCDREKFLKFIEDDLDRNLPRIYRAMEVNVPIAGPRNHEDVPYRAGKPYTRLYFSPSYKVKVKDREFYVGLDKIDHFFSHGSLYWDIVGKDAQLPAAKVKKALEVGVMQEQATWGLQKTQVKSYADLCANYQGLHFWRDLFDGKPPIVACKNGRFVKNRQFDMADYFVPTMDETINCNSYASEEVFKAISDVTNKWGMKCPAVDNVCDEFKKQYKDFAPLLMHPLCLGTGTSQIEKASPMTTKDVMDTAQAAMSGGVGFLFFKYFGKGKYTGGVK</sequence>
<protein>
    <submittedName>
        <fullName evidence="2">Uncharacterized protein</fullName>
    </submittedName>
</protein>
<organism evidence="2 3">
    <name type="scientific">Bdellovibrio svalbardensis</name>
    <dbReference type="NCBI Taxonomy" id="2972972"/>
    <lineage>
        <taxon>Bacteria</taxon>
        <taxon>Pseudomonadati</taxon>
        <taxon>Bdellovibrionota</taxon>
        <taxon>Bdellovibrionia</taxon>
        <taxon>Bdellovibrionales</taxon>
        <taxon>Pseudobdellovibrionaceae</taxon>
        <taxon>Bdellovibrio</taxon>
    </lineage>
</organism>
<evidence type="ECO:0000313" key="2">
    <source>
        <dbReference type="EMBL" id="MDG0815798.1"/>
    </source>
</evidence>
<keyword evidence="3" id="KW-1185">Reference proteome</keyword>
<feature type="signal peptide" evidence="1">
    <location>
        <begin position="1"/>
        <end position="15"/>
    </location>
</feature>
<feature type="chain" id="PRO_5046626583" evidence="1">
    <location>
        <begin position="16"/>
        <end position="332"/>
    </location>
</feature>